<feature type="transmembrane region" description="Helical" evidence="1">
    <location>
        <begin position="201"/>
        <end position="223"/>
    </location>
</feature>
<comment type="caution">
    <text evidence="2">The sequence shown here is derived from an EMBL/GenBank/DDBJ whole genome shotgun (WGS) entry which is preliminary data.</text>
</comment>
<keyword evidence="3" id="KW-1185">Reference proteome</keyword>
<name>A0ABS4GNB0_9BACL</name>
<gene>
    <name evidence="2" type="ORF">J2Z37_001773</name>
</gene>
<reference evidence="2 3" key="1">
    <citation type="submission" date="2021-03" db="EMBL/GenBank/DDBJ databases">
        <title>Genomic Encyclopedia of Type Strains, Phase IV (KMG-IV): sequencing the most valuable type-strain genomes for metagenomic binning, comparative biology and taxonomic classification.</title>
        <authorList>
            <person name="Goeker M."/>
        </authorList>
    </citation>
    <scope>NUCLEOTIDE SEQUENCE [LARGE SCALE GENOMIC DNA]</scope>
    <source>
        <strain evidence="2 3">DSM 24738</strain>
    </source>
</reference>
<keyword evidence="1" id="KW-0472">Membrane</keyword>
<evidence type="ECO:0000313" key="3">
    <source>
        <dbReference type="Proteomes" id="UP001519343"/>
    </source>
</evidence>
<organism evidence="2 3">
    <name type="scientific">Ammoniphilus resinae</name>
    <dbReference type="NCBI Taxonomy" id="861532"/>
    <lineage>
        <taxon>Bacteria</taxon>
        <taxon>Bacillati</taxon>
        <taxon>Bacillota</taxon>
        <taxon>Bacilli</taxon>
        <taxon>Bacillales</taxon>
        <taxon>Paenibacillaceae</taxon>
        <taxon>Aneurinibacillus group</taxon>
        <taxon>Ammoniphilus</taxon>
    </lineage>
</organism>
<dbReference type="EMBL" id="JAGGKT010000004">
    <property type="protein sequence ID" value="MBP1931772.1"/>
    <property type="molecule type" value="Genomic_DNA"/>
</dbReference>
<dbReference type="Proteomes" id="UP001519343">
    <property type="component" value="Unassembled WGS sequence"/>
</dbReference>
<evidence type="ECO:0000256" key="1">
    <source>
        <dbReference type="SAM" id="Phobius"/>
    </source>
</evidence>
<accession>A0ABS4GNB0</accession>
<keyword evidence="1" id="KW-0812">Transmembrane</keyword>
<dbReference type="RefSeq" id="WP_209809863.1">
    <property type="nucleotide sequence ID" value="NZ_JAGGKT010000004.1"/>
</dbReference>
<evidence type="ECO:0000313" key="2">
    <source>
        <dbReference type="EMBL" id="MBP1931772.1"/>
    </source>
</evidence>
<feature type="transmembrane region" description="Helical" evidence="1">
    <location>
        <begin position="168"/>
        <end position="186"/>
    </location>
</feature>
<feature type="transmembrane region" description="Helical" evidence="1">
    <location>
        <begin position="53"/>
        <end position="79"/>
    </location>
</feature>
<sequence>MKNVFQPLFSSLIKLIGLSILAVPILAIVQWLTPDHIKPFSTYMEFLGFLWENYILVWGDWFIIVLLSYKFATSLSTYYKVAEEIRMRRFIQEVQRWERTPYIPPLMLYYLMAPPVSYSPYLRDSVTNTFYKTVVNSFRNRAYMDLGFTDADPQHKSHWLKVVGLSKWIPPLLGGLLILTFFYQLFQTKPMNEWFLGWERFAIPLLVLLGSWIGQQLYAIMVIGKGKLVEQALFECFQQVEPRISWRDAFPDRHYGEIILKAWSAASERQQRNYYEFQCRPLPANNELIMDCPSLAPYPFPSQSIPEWAGEMEEYIYQEIDRWREEKHDLAQKAIYKSKGRIVPFEKKRKTK</sequence>
<protein>
    <submittedName>
        <fullName evidence="2">Uncharacterized protein</fullName>
    </submittedName>
</protein>
<keyword evidence="1" id="KW-1133">Transmembrane helix</keyword>
<proteinExistence type="predicted"/>
<feature type="transmembrane region" description="Helical" evidence="1">
    <location>
        <begin position="12"/>
        <end position="33"/>
    </location>
</feature>